<feature type="repeat" description="TPR" evidence="7">
    <location>
        <begin position="253"/>
        <end position="286"/>
    </location>
</feature>
<dbReference type="InterPro" id="IPR011990">
    <property type="entry name" value="TPR-like_helical_dom_sf"/>
</dbReference>
<dbReference type="SMART" id="SM00028">
    <property type="entry name" value="TPR"/>
    <property type="match status" value="7"/>
</dbReference>
<dbReference type="GO" id="GO:0005680">
    <property type="term" value="C:anaphase-promoting complex"/>
    <property type="evidence" value="ECO:0007669"/>
    <property type="project" value="InterPro"/>
</dbReference>
<dbReference type="Pfam" id="PF13181">
    <property type="entry name" value="TPR_8"/>
    <property type="match status" value="2"/>
</dbReference>
<evidence type="ECO:0000256" key="7">
    <source>
        <dbReference type="PROSITE-ProRule" id="PRU00339"/>
    </source>
</evidence>
<dbReference type="InterPro" id="IPR007192">
    <property type="entry name" value="APC8"/>
</dbReference>
<feature type="repeat" description="TPR" evidence="7">
    <location>
        <begin position="321"/>
        <end position="354"/>
    </location>
</feature>
<proteinExistence type="predicted"/>
<evidence type="ECO:0000313" key="11">
    <source>
        <dbReference type="Proteomes" id="UP000494165"/>
    </source>
</evidence>
<feature type="repeat" description="TPR" evidence="7">
    <location>
        <begin position="355"/>
        <end position="388"/>
    </location>
</feature>
<organism evidence="10 11">
    <name type="scientific">Cloeon dipterum</name>
    <dbReference type="NCBI Taxonomy" id="197152"/>
    <lineage>
        <taxon>Eukaryota</taxon>
        <taxon>Metazoa</taxon>
        <taxon>Ecdysozoa</taxon>
        <taxon>Arthropoda</taxon>
        <taxon>Hexapoda</taxon>
        <taxon>Insecta</taxon>
        <taxon>Pterygota</taxon>
        <taxon>Palaeoptera</taxon>
        <taxon>Ephemeroptera</taxon>
        <taxon>Pisciforma</taxon>
        <taxon>Baetidae</taxon>
        <taxon>Cloeon</taxon>
    </lineage>
</organism>
<keyword evidence="3" id="KW-0498">Mitosis</keyword>
<dbReference type="PANTHER" id="PTHR12558">
    <property type="entry name" value="CELL DIVISION CYCLE 16,23,27"/>
    <property type="match status" value="1"/>
</dbReference>
<dbReference type="GO" id="GO:0031145">
    <property type="term" value="P:anaphase-promoting complex-dependent catabolic process"/>
    <property type="evidence" value="ECO:0007669"/>
    <property type="project" value="TreeGrafter"/>
</dbReference>
<keyword evidence="11" id="KW-1185">Reference proteome</keyword>
<reference evidence="10 11" key="1">
    <citation type="submission" date="2020-04" db="EMBL/GenBank/DDBJ databases">
        <authorList>
            <person name="Alioto T."/>
            <person name="Alioto T."/>
            <person name="Gomez Garrido J."/>
        </authorList>
    </citation>
    <scope>NUCLEOTIDE SEQUENCE [LARGE SCALE GENOMIC DNA]</scope>
</reference>
<evidence type="ECO:0000313" key="10">
    <source>
        <dbReference type="EMBL" id="CAB3382579.1"/>
    </source>
</evidence>
<dbReference type="GO" id="GO:0016567">
    <property type="term" value="P:protein ubiquitination"/>
    <property type="evidence" value="ECO:0007669"/>
    <property type="project" value="TreeGrafter"/>
</dbReference>
<evidence type="ECO:0000256" key="6">
    <source>
        <dbReference type="ARBA" id="ARBA00023306"/>
    </source>
</evidence>
<dbReference type="PANTHER" id="PTHR12558:SF10">
    <property type="entry name" value="CELL DIVISION CYCLE PROTEIN 23 HOMOLOG"/>
    <property type="match status" value="1"/>
</dbReference>
<keyword evidence="2" id="KW-0677">Repeat</keyword>
<dbReference type="Gene3D" id="1.25.40.10">
    <property type="entry name" value="Tetratricopeptide repeat domain"/>
    <property type="match status" value="2"/>
</dbReference>
<evidence type="ECO:0000256" key="5">
    <source>
        <dbReference type="ARBA" id="ARBA00022803"/>
    </source>
</evidence>
<feature type="region of interest" description="Disordered" evidence="8">
    <location>
        <begin position="599"/>
        <end position="639"/>
    </location>
</feature>
<feature type="domain" description="Cdc23" evidence="9">
    <location>
        <begin position="13"/>
        <end position="260"/>
    </location>
</feature>
<sequence length="639" mass="72897">MLEELKKLDLREVKKDLIRGYNECLGRGLSETAKWLSELRISLSSIQVNPSEVEAEPAVPAEEIDFYDLARTLLELREYDRCAHFISSSEHPKLVFLRNWAQFLASEKRHIDNMTEASASSQHSPCLQELRDLLSSLNLLINGTGSILGSKSSAQSRDGYLLYLHGIVLKKLKVRQQAVESLVKAINISPLNWGAWLELSQLVTDRCMLSNLKLPNHWIKYFFIGHMYLELQMNEEALEIYMFLKESGFEKCSYLNAQIALAYHNKRDVEIAVEMFRKLLDYDPYRLENMDTYSNLLYVKEMRAELAHLAHSVSEVDKYRAETCVVIGNFYSLRNEHSKAVQSFQRALRLKPNFLSAWTLMGHEFMELKNINAAMKSYRQAIEVNWLDYRAWYGLGQTYEILKMPQFSQYHYKKAQALRPNDSRMLIALGEANEKVEKFKDAMKCYYKARNVGDIERTALLKLAKLHDTMGHKDNAAELYLEYAAESQRMLSIEGNGGMAGGSDRVELARAYKYLANHFLIQGDIEQACMYCNKCLEFEETKEEGKALLRSIAEKRQKEETANMLIDMPVTEESTPADGQTVSIHSAVPVRLQMSGLSSLESPNVSVQSNVATPGPADVTNRSDMSLTDSDDTPMVLSP</sequence>
<evidence type="ECO:0000256" key="8">
    <source>
        <dbReference type="SAM" id="MobiDB-lite"/>
    </source>
</evidence>
<name>A0A8S1DPM6_9INSE</name>
<dbReference type="Proteomes" id="UP000494165">
    <property type="component" value="Unassembled WGS sequence"/>
</dbReference>
<dbReference type="OrthoDB" id="10262026at2759"/>
<evidence type="ECO:0000256" key="1">
    <source>
        <dbReference type="ARBA" id="ARBA00022618"/>
    </source>
</evidence>
<evidence type="ECO:0000256" key="4">
    <source>
        <dbReference type="ARBA" id="ARBA00022786"/>
    </source>
</evidence>
<evidence type="ECO:0000256" key="3">
    <source>
        <dbReference type="ARBA" id="ARBA00022776"/>
    </source>
</evidence>
<dbReference type="GO" id="GO:0045842">
    <property type="term" value="P:positive regulation of mitotic metaphase/anaphase transition"/>
    <property type="evidence" value="ECO:0007669"/>
    <property type="project" value="TreeGrafter"/>
</dbReference>
<dbReference type="GO" id="GO:0051301">
    <property type="term" value="P:cell division"/>
    <property type="evidence" value="ECO:0007669"/>
    <property type="project" value="UniProtKB-KW"/>
</dbReference>
<protein>
    <recommendedName>
        <fullName evidence="9">Cdc23 domain-containing protein</fullName>
    </recommendedName>
</protein>
<accession>A0A8S1DPM6</accession>
<evidence type="ECO:0000259" key="9">
    <source>
        <dbReference type="Pfam" id="PF04049"/>
    </source>
</evidence>
<dbReference type="PROSITE" id="PS50005">
    <property type="entry name" value="TPR"/>
    <property type="match status" value="3"/>
</dbReference>
<keyword evidence="5 7" id="KW-0802">TPR repeat</keyword>
<comment type="caution">
    <text evidence="10">The sequence shown here is derived from an EMBL/GenBank/DDBJ whole genome shotgun (WGS) entry which is preliminary data.</text>
</comment>
<keyword evidence="1" id="KW-0132">Cell division</keyword>
<dbReference type="SUPFAM" id="SSF48452">
    <property type="entry name" value="TPR-like"/>
    <property type="match status" value="2"/>
</dbReference>
<keyword evidence="6" id="KW-0131">Cell cycle</keyword>
<evidence type="ECO:0000256" key="2">
    <source>
        <dbReference type="ARBA" id="ARBA00022737"/>
    </source>
</evidence>
<dbReference type="Pfam" id="PF04049">
    <property type="entry name" value="ANAPC8"/>
    <property type="match status" value="1"/>
</dbReference>
<dbReference type="EMBL" id="CADEPI010000277">
    <property type="protein sequence ID" value="CAB3382579.1"/>
    <property type="molecule type" value="Genomic_DNA"/>
</dbReference>
<keyword evidence="4" id="KW-0833">Ubl conjugation pathway</keyword>
<dbReference type="InterPro" id="IPR019734">
    <property type="entry name" value="TPR_rpt"/>
</dbReference>
<feature type="compositionally biased region" description="Polar residues" evidence="8">
    <location>
        <begin position="599"/>
        <end position="612"/>
    </location>
</feature>
<dbReference type="AlphaFoldDB" id="A0A8S1DPM6"/>
<gene>
    <name evidence="10" type="ORF">CLODIP_2_CD02951</name>
</gene>